<dbReference type="Proteomes" id="UP001521116">
    <property type="component" value="Unassembled WGS sequence"/>
</dbReference>
<evidence type="ECO:0000256" key="4">
    <source>
        <dbReference type="ARBA" id="ARBA00022840"/>
    </source>
</evidence>
<dbReference type="PROSITE" id="PS00455">
    <property type="entry name" value="AMP_BINDING"/>
    <property type="match status" value="1"/>
</dbReference>
<evidence type="ECO:0000256" key="1">
    <source>
        <dbReference type="ARBA" id="ARBA00006432"/>
    </source>
</evidence>
<evidence type="ECO:0000313" key="7">
    <source>
        <dbReference type="EMBL" id="KAL1624341.1"/>
    </source>
</evidence>
<dbReference type="InterPro" id="IPR020845">
    <property type="entry name" value="AMP-binding_CS"/>
</dbReference>
<evidence type="ECO:0000256" key="3">
    <source>
        <dbReference type="ARBA" id="ARBA00022741"/>
    </source>
</evidence>
<dbReference type="InterPro" id="IPR042099">
    <property type="entry name" value="ANL_N_sf"/>
</dbReference>
<comment type="caution">
    <text evidence="7">The sequence shown here is derived from an EMBL/GenBank/DDBJ whole genome shotgun (WGS) entry which is preliminary data.</text>
</comment>
<dbReference type="Pfam" id="PF13193">
    <property type="entry name" value="AMP-binding_C"/>
    <property type="match status" value="1"/>
</dbReference>
<dbReference type="InterPro" id="IPR025110">
    <property type="entry name" value="AMP-bd_C"/>
</dbReference>
<dbReference type="PANTHER" id="PTHR43107:SF15">
    <property type="entry name" value="FATTY ACID TRANSPORT PROTEIN 3, ISOFORM A"/>
    <property type="match status" value="1"/>
</dbReference>
<keyword evidence="3" id="KW-0547">Nucleotide-binding</keyword>
<evidence type="ECO:0000256" key="2">
    <source>
        <dbReference type="ARBA" id="ARBA00022598"/>
    </source>
</evidence>
<dbReference type="Pfam" id="PF00501">
    <property type="entry name" value="AMP-binding"/>
    <property type="match status" value="1"/>
</dbReference>
<dbReference type="PANTHER" id="PTHR43107">
    <property type="entry name" value="LONG-CHAIN FATTY ACID TRANSPORT PROTEIN"/>
    <property type="match status" value="1"/>
</dbReference>
<keyword evidence="8" id="KW-1185">Reference proteome</keyword>
<accession>A0ABR3SMB1</accession>
<dbReference type="Gene3D" id="3.30.300.30">
    <property type="match status" value="1"/>
</dbReference>
<reference evidence="7 8" key="1">
    <citation type="submission" date="2024-02" db="EMBL/GenBank/DDBJ databases">
        <title>De novo assembly and annotation of 12 fungi associated with fruit tree decline syndrome in Ontario, Canada.</title>
        <authorList>
            <person name="Sulman M."/>
            <person name="Ellouze W."/>
            <person name="Ilyukhin E."/>
        </authorList>
    </citation>
    <scope>NUCLEOTIDE SEQUENCE [LARGE SCALE GENOMIC DNA]</scope>
    <source>
        <strain evidence="7 8">M1-105</strain>
    </source>
</reference>
<keyword evidence="4" id="KW-0067">ATP-binding</keyword>
<protein>
    <recommendedName>
        <fullName evidence="9">Fatty acid transporter protein</fullName>
    </recommendedName>
</protein>
<sequence length="635" mass="69857">MPVPIAAAAAGAAGLAAYLNAKFHIAHDLGNELIPPLTAVYALTRTYKKRLLNYHVLEEQAQRQPDRPFLVFDAAAGSSRRDWTYAQFLADVRKVANWLRDDLGVAVREVVALDGQNSPEYMLLWFALDAIGAVPSFINCNLTSKALVHCVTASFGCLCECRYLLCDAETKPLVEPHAAELDGAGVRTIYYSPDLAPSLSDATPIPASVTASLEGSDLRSLIYTSGTTGLPKATQISTLRDLITGHMVAYSLGLTSSTRMYTCMPLYHIAAHGLCTLAVLHAGGTVVLGRRFSHRSFWPEVVAGEATVVQYVGELCRYLMNAPPSPLDRAHRVDTAWGNGMRPDIWEPFRRRFGIERVAELYGATDGLQGMVNQNRGDFTKHAICLRGALWRLRNRSRTAIVKVDNDAGDEVVRGPDGWAIRCADGEPGEVLHRMDQSMPNDGFAGYYRNPAAGQKRKLADVFEKGDLWFRSGDMLRLDPEGRLYFVDRLGDTFRWKAENVSTNEVSDVVGAFPQIAEANVYGASVPHADGRCGCAAITFANGVSEENFDFAGLAQHAIKSLPRYAVPIFVRLTPKLDYTGTLKMQKGRLREEGMDVEKVEASGDRLYWLPPGGTKYVLFRVEDFGKIQKGEVKL</sequence>
<evidence type="ECO:0008006" key="9">
    <source>
        <dbReference type="Google" id="ProtNLM"/>
    </source>
</evidence>
<dbReference type="SUPFAM" id="SSF56801">
    <property type="entry name" value="Acetyl-CoA synthetase-like"/>
    <property type="match status" value="1"/>
</dbReference>
<feature type="domain" description="AMP-binding enzyme C-terminal" evidence="6">
    <location>
        <begin position="505"/>
        <end position="582"/>
    </location>
</feature>
<comment type="similarity">
    <text evidence="1">Belongs to the ATP-dependent AMP-binding enzyme family.</text>
</comment>
<keyword evidence="2" id="KW-0436">Ligase</keyword>
<dbReference type="InterPro" id="IPR000873">
    <property type="entry name" value="AMP-dep_synth/lig_dom"/>
</dbReference>
<dbReference type="InterPro" id="IPR045851">
    <property type="entry name" value="AMP-bd_C_sf"/>
</dbReference>
<evidence type="ECO:0000313" key="8">
    <source>
        <dbReference type="Proteomes" id="UP001521116"/>
    </source>
</evidence>
<organism evidence="7 8">
    <name type="scientific">Neofusicoccum ribis</name>
    <dbReference type="NCBI Taxonomy" id="45134"/>
    <lineage>
        <taxon>Eukaryota</taxon>
        <taxon>Fungi</taxon>
        <taxon>Dikarya</taxon>
        <taxon>Ascomycota</taxon>
        <taxon>Pezizomycotina</taxon>
        <taxon>Dothideomycetes</taxon>
        <taxon>Dothideomycetes incertae sedis</taxon>
        <taxon>Botryosphaeriales</taxon>
        <taxon>Botryosphaeriaceae</taxon>
        <taxon>Neofusicoccum</taxon>
    </lineage>
</organism>
<evidence type="ECO:0000259" key="5">
    <source>
        <dbReference type="Pfam" id="PF00501"/>
    </source>
</evidence>
<name>A0ABR3SMB1_9PEZI</name>
<dbReference type="Gene3D" id="3.40.50.12780">
    <property type="entry name" value="N-terminal domain of ligase-like"/>
    <property type="match status" value="1"/>
</dbReference>
<proteinExistence type="inferred from homology"/>
<evidence type="ECO:0000259" key="6">
    <source>
        <dbReference type="Pfam" id="PF13193"/>
    </source>
</evidence>
<feature type="domain" description="AMP-dependent synthetase/ligase" evidence="5">
    <location>
        <begin position="57"/>
        <end position="416"/>
    </location>
</feature>
<gene>
    <name evidence="7" type="ORF">SLS56_007880</name>
</gene>
<dbReference type="EMBL" id="JAJVDC020000108">
    <property type="protein sequence ID" value="KAL1624341.1"/>
    <property type="molecule type" value="Genomic_DNA"/>
</dbReference>